<dbReference type="RefSeq" id="WP_246340982.1">
    <property type="nucleotide sequence ID" value="NZ_JACJHZ010000031.1"/>
</dbReference>
<reference evidence="1 2" key="1">
    <citation type="submission" date="2020-08" db="EMBL/GenBank/DDBJ databases">
        <title>Genomic Encyclopedia of Type Strains, Phase IV (KMG-IV): sequencing the most valuable type-strain genomes for metagenomic binning, comparative biology and taxonomic classification.</title>
        <authorList>
            <person name="Goeker M."/>
        </authorList>
    </citation>
    <scope>NUCLEOTIDE SEQUENCE [LARGE SCALE GENOMIC DNA]</scope>
    <source>
        <strain evidence="1 2">DSM 17455</strain>
    </source>
</reference>
<comment type="caution">
    <text evidence="1">The sequence shown here is derived from an EMBL/GenBank/DDBJ whole genome shotgun (WGS) entry which is preliminary data.</text>
</comment>
<evidence type="ECO:0000313" key="1">
    <source>
        <dbReference type="EMBL" id="MBA9023245.1"/>
    </source>
</evidence>
<protein>
    <submittedName>
        <fullName evidence="1">Uncharacterized protein</fullName>
    </submittedName>
</protein>
<organism evidence="1 2">
    <name type="scientific">Aminobacter ciceronei</name>
    <dbReference type="NCBI Taxonomy" id="150723"/>
    <lineage>
        <taxon>Bacteria</taxon>
        <taxon>Pseudomonadati</taxon>
        <taxon>Pseudomonadota</taxon>
        <taxon>Alphaproteobacteria</taxon>
        <taxon>Hyphomicrobiales</taxon>
        <taxon>Phyllobacteriaceae</taxon>
        <taxon>Aminobacter</taxon>
    </lineage>
</organism>
<proteinExistence type="predicted"/>
<accession>A0ABR6CE14</accession>
<keyword evidence="2" id="KW-1185">Reference proteome</keyword>
<sequence length="73" mass="7603">MTLTGSARIHAGKAGLEGVLGTLALSPQCQTGDVVTVSANGASHDFAVLRRRWIVGAAGNRLEITLDYPARGR</sequence>
<gene>
    <name evidence="1" type="ORF">HNQ97_005267</name>
</gene>
<evidence type="ECO:0000313" key="2">
    <source>
        <dbReference type="Proteomes" id="UP000587524"/>
    </source>
</evidence>
<dbReference type="EMBL" id="JACJHZ010000031">
    <property type="protein sequence ID" value="MBA9023245.1"/>
    <property type="molecule type" value="Genomic_DNA"/>
</dbReference>
<name>A0ABR6CE14_9HYPH</name>
<dbReference type="Proteomes" id="UP000587524">
    <property type="component" value="Unassembled WGS sequence"/>
</dbReference>